<dbReference type="CDD" id="cd04182">
    <property type="entry name" value="GT_2_like_f"/>
    <property type="match status" value="1"/>
</dbReference>
<feature type="domain" description="MobA-like NTP transferase" evidence="2">
    <location>
        <begin position="349"/>
        <end position="509"/>
    </location>
</feature>
<evidence type="ECO:0000256" key="1">
    <source>
        <dbReference type="ARBA" id="ARBA00022842"/>
    </source>
</evidence>
<name>A0ABS9QEF0_9HYPH</name>
<accession>A0ABS9QEF0</accession>
<dbReference type="PIRSF" id="PIRSF036626">
    <property type="entry name" value="MPTBd_MobAlike"/>
    <property type="match status" value="1"/>
</dbReference>
<dbReference type="SUPFAM" id="SSF53448">
    <property type="entry name" value="Nucleotide-diphospho-sugar transferases"/>
    <property type="match status" value="1"/>
</dbReference>
<dbReference type="Gene3D" id="3.40.980.10">
    <property type="entry name" value="MoaB/Mog-like domain"/>
    <property type="match status" value="1"/>
</dbReference>
<dbReference type="CDD" id="cd03522">
    <property type="entry name" value="MoeA_like"/>
    <property type="match status" value="1"/>
</dbReference>
<reference evidence="3 4" key="1">
    <citation type="submission" date="2022-02" db="EMBL/GenBank/DDBJ databases">
        <title>Draft genome sequence of Mezorhizobium retamae strain IRAMC:0171 isolated from Retama raetam nodules.</title>
        <authorList>
            <person name="Bengaied R."/>
            <person name="Sbissi I."/>
            <person name="Huber K."/>
            <person name="Ghodbane F."/>
            <person name="Nouioui I."/>
            <person name="Tarhouni M."/>
            <person name="Gtari M."/>
        </authorList>
    </citation>
    <scope>NUCLEOTIDE SEQUENCE [LARGE SCALE GENOMIC DNA]</scope>
    <source>
        <strain evidence="3 4">IRAMC:0171</strain>
    </source>
</reference>
<keyword evidence="1" id="KW-0460">Magnesium</keyword>
<dbReference type="Proteomes" id="UP001201701">
    <property type="component" value="Unassembled WGS sequence"/>
</dbReference>
<sequence length="542" mass="56498">MKFGSVPLEEAEGAILAHSTVVGAKRFRKARVLSAEDVAAMRDAGLRDIIVAVLAEDDVEENAAAERLAAGLSFAGIEARPAATGRVNLHATVSGVFTVDRQLIDAINLVDPDITIATMPPFAPMVEGQMVATIKIIPFAVSENVLERALELGRGREAFRMHPYKPFRVGVVQTVLPSIKSSVLDKTLQVTQERLGRTGSSISGEIRTPHSAPEVASAIEQLAASSDMVLVFGASAMSDPDEDVIPAAIRAAGGIVHRSGMPVDPGNLFVLGERQGKPVLGAPGCARSPKLNGFDWVLDRLMTGIPVTKEDIAGMGVGGLLMEIPTRPQPRELVSGKGGAKEVALEVPVVLLAAGRSSRMGGPNKLLALFGGTPLARLSAERALASKANGVLVVIGHQGERVKNALAGLQVTFVENPHFAEGLSTSLKVGVSTLADDAAGVLVVLGDMPGVSPSDLDRLIDAFRASGGRSVVRASHNGRRGNPVILPRSLFSAVSHLEGDTGARHIVEAEGLDIIDVEIGAGAFVDVDTREALANAGGVLQD</sequence>
<keyword evidence="4" id="KW-1185">Reference proteome</keyword>
<dbReference type="PANTHER" id="PTHR43777">
    <property type="entry name" value="MOLYBDENUM COFACTOR CYTIDYLYLTRANSFERASE"/>
    <property type="match status" value="1"/>
</dbReference>
<dbReference type="Pfam" id="PF12804">
    <property type="entry name" value="NTP_transf_3"/>
    <property type="match status" value="1"/>
</dbReference>
<protein>
    <submittedName>
        <fullName evidence="3">Molybdopterin-binding/glycosyltransferase family 2 protein</fullName>
    </submittedName>
</protein>
<evidence type="ECO:0000313" key="3">
    <source>
        <dbReference type="EMBL" id="MCG7505258.1"/>
    </source>
</evidence>
<dbReference type="EMBL" id="JAKREW010000006">
    <property type="protein sequence ID" value="MCG7505258.1"/>
    <property type="molecule type" value="Genomic_DNA"/>
</dbReference>
<dbReference type="InterPro" id="IPR036425">
    <property type="entry name" value="MoaB/Mog-like_dom_sf"/>
</dbReference>
<evidence type="ECO:0000259" key="2">
    <source>
        <dbReference type="Pfam" id="PF12804"/>
    </source>
</evidence>
<gene>
    <name evidence="3" type="ORF">L4923_09520</name>
</gene>
<proteinExistence type="predicted"/>
<dbReference type="InterPro" id="IPR025877">
    <property type="entry name" value="MobA-like_NTP_Trfase"/>
</dbReference>
<dbReference type="Gene3D" id="3.90.550.10">
    <property type="entry name" value="Spore Coat Polysaccharide Biosynthesis Protein SpsA, Chain A"/>
    <property type="match status" value="1"/>
</dbReference>
<evidence type="ECO:0000313" key="4">
    <source>
        <dbReference type="Proteomes" id="UP001201701"/>
    </source>
</evidence>
<dbReference type="InterPro" id="IPR012184">
    <property type="entry name" value="Bifunc_Mopterin-bd"/>
</dbReference>
<dbReference type="PANTHER" id="PTHR43777:SF1">
    <property type="entry name" value="MOLYBDENUM COFACTOR CYTIDYLYLTRANSFERASE"/>
    <property type="match status" value="1"/>
</dbReference>
<dbReference type="SUPFAM" id="SSF53218">
    <property type="entry name" value="Molybdenum cofactor biosynthesis proteins"/>
    <property type="match status" value="1"/>
</dbReference>
<organism evidence="3 4">
    <name type="scientific">Mesorhizobium retamae</name>
    <dbReference type="NCBI Taxonomy" id="2912854"/>
    <lineage>
        <taxon>Bacteria</taxon>
        <taxon>Pseudomonadati</taxon>
        <taxon>Pseudomonadota</taxon>
        <taxon>Alphaproteobacteria</taxon>
        <taxon>Hyphomicrobiales</taxon>
        <taxon>Phyllobacteriaceae</taxon>
        <taxon>Mesorhizobium</taxon>
    </lineage>
</organism>
<comment type="caution">
    <text evidence="3">The sequence shown here is derived from an EMBL/GenBank/DDBJ whole genome shotgun (WGS) entry which is preliminary data.</text>
</comment>
<dbReference type="RefSeq" id="WP_239364050.1">
    <property type="nucleotide sequence ID" value="NZ_JAKREW010000006.1"/>
</dbReference>
<dbReference type="InterPro" id="IPR029044">
    <property type="entry name" value="Nucleotide-diphossugar_trans"/>
</dbReference>